<dbReference type="InterPro" id="IPR018309">
    <property type="entry name" value="Tscrpt_reg_PadR_C"/>
</dbReference>
<evidence type="ECO:0000259" key="1">
    <source>
        <dbReference type="Pfam" id="PF03551"/>
    </source>
</evidence>
<dbReference type="InterPro" id="IPR036388">
    <property type="entry name" value="WH-like_DNA-bd_sf"/>
</dbReference>
<dbReference type="PANTHER" id="PTHR43252:SF6">
    <property type="entry name" value="NEGATIVE TRANSCRIPTION REGULATOR PADR"/>
    <property type="match status" value="1"/>
</dbReference>
<dbReference type="PANTHER" id="PTHR43252">
    <property type="entry name" value="TRANSCRIPTIONAL REGULATOR YQJI"/>
    <property type="match status" value="1"/>
</dbReference>
<accession>A0ABW3VIL8</accession>
<reference evidence="4" key="1">
    <citation type="journal article" date="2019" name="Int. J. Syst. Evol. Microbiol.">
        <title>The Global Catalogue of Microorganisms (GCM) 10K type strain sequencing project: providing services to taxonomists for standard genome sequencing and annotation.</title>
        <authorList>
            <consortium name="The Broad Institute Genomics Platform"/>
            <consortium name="The Broad Institute Genome Sequencing Center for Infectious Disease"/>
            <person name="Wu L."/>
            <person name="Ma J."/>
        </authorList>
    </citation>
    <scope>NUCLEOTIDE SEQUENCE [LARGE SCALE GENOMIC DNA]</scope>
    <source>
        <strain evidence="4">CCUG 49018</strain>
    </source>
</reference>
<gene>
    <name evidence="3" type="ORF">ACFQ34_17030</name>
</gene>
<proteinExistence type="predicted"/>
<dbReference type="InterPro" id="IPR036390">
    <property type="entry name" value="WH_DNA-bd_sf"/>
</dbReference>
<evidence type="ECO:0000259" key="2">
    <source>
        <dbReference type="Pfam" id="PF10400"/>
    </source>
</evidence>
<comment type="caution">
    <text evidence="3">The sequence shown here is derived from an EMBL/GenBank/DDBJ whole genome shotgun (WGS) entry which is preliminary data.</text>
</comment>
<dbReference type="Proteomes" id="UP001597182">
    <property type="component" value="Unassembled WGS sequence"/>
</dbReference>
<dbReference type="EMBL" id="JBHTMB010000141">
    <property type="protein sequence ID" value="MFD1234997.1"/>
    <property type="molecule type" value="Genomic_DNA"/>
</dbReference>
<protein>
    <submittedName>
        <fullName evidence="3">PadR family transcriptional regulator</fullName>
    </submittedName>
</protein>
<dbReference type="SUPFAM" id="SSF46785">
    <property type="entry name" value="Winged helix' DNA-binding domain"/>
    <property type="match status" value="1"/>
</dbReference>
<dbReference type="RefSeq" id="WP_346091565.1">
    <property type="nucleotide sequence ID" value="NZ_BAABKS010000029.1"/>
</dbReference>
<organism evidence="3 4">
    <name type="scientific">Pseudonocardia benzenivorans</name>
    <dbReference type="NCBI Taxonomy" id="228005"/>
    <lineage>
        <taxon>Bacteria</taxon>
        <taxon>Bacillati</taxon>
        <taxon>Actinomycetota</taxon>
        <taxon>Actinomycetes</taxon>
        <taxon>Pseudonocardiales</taxon>
        <taxon>Pseudonocardiaceae</taxon>
        <taxon>Pseudonocardia</taxon>
    </lineage>
</organism>
<evidence type="ECO:0000313" key="4">
    <source>
        <dbReference type="Proteomes" id="UP001597182"/>
    </source>
</evidence>
<dbReference type="InterPro" id="IPR005149">
    <property type="entry name" value="Tscrpt_reg_PadR_N"/>
</dbReference>
<dbReference type="Pfam" id="PF10400">
    <property type="entry name" value="Vir_act_alpha_C"/>
    <property type="match status" value="1"/>
</dbReference>
<name>A0ABW3VIL8_9PSEU</name>
<dbReference type="Gene3D" id="1.10.10.10">
    <property type="entry name" value="Winged helix-like DNA-binding domain superfamily/Winged helix DNA-binding domain"/>
    <property type="match status" value="1"/>
</dbReference>
<keyword evidence="4" id="KW-1185">Reference proteome</keyword>
<sequence length="206" mass="23544">MSEVRLSPSSYVVLGMIALRGPSTPYDLKRGVSHSVGYFWNFPHAQLYLEPDRLARLGLLDVEIENAGRRRKTYSLTEAGRDALRRWLASPTEEHFEMRDIAELKLFFNEAGEPENVTALARDQIRQHRDRIATYESMVERFGGNPDARPRMITLELGLEMEYAALRFWTALDRGEVDHLRARRDTERATLIEEPTPDLAGPASDA</sequence>
<dbReference type="Pfam" id="PF03551">
    <property type="entry name" value="PadR"/>
    <property type="match status" value="1"/>
</dbReference>
<feature type="domain" description="Transcription regulator PadR N-terminal" evidence="1">
    <location>
        <begin position="13"/>
        <end position="85"/>
    </location>
</feature>
<feature type="domain" description="Transcription regulator PadR C-terminal" evidence="2">
    <location>
        <begin position="98"/>
        <end position="167"/>
    </location>
</feature>
<evidence type="ECO:0000313" key="3">
    <source>
        <dbReference type="EMBL" id="MFD1234997.1"/>
    </source>
</evidence>